<proteinExistence type="predicted"/>
<dbReference type="AlphaFoldDB" id="A0A9N8V7M9"/>
<sequence length="71" mass="8266">MCLNLDQYSSSLYKDHKYYFSTVYFNSGSHREINQKVRALHVKFGHSPHIRYSLYIGLTNDDKCVTVSTTS</sequence>
<name>A0A9N8V7M9_9GLOM</name>
<organism evidence="1 2">
    <name type="scientific">Diversispora eburnea</name>
    <dbReference type="NCBI Taxonomy" id="1213867"/>
    <lineage>
        <taxon>Eukaryota</taxon>
        <taxon>Fungi</taxon>
        <taxon>Fungi incertae sedis</taxon>
        <taxon>Mucoromycota</taxon>
        <taxon>Glomeromycotina</taxon>
        <taxon>Glomeromycetes</taxon>
        <taxon>Diversisporales</taxon>
        <taxon>Diversisporaceae</taxon>
        <taxon>Diversispora</taxon>
    </lineage>
</organism>
<protein>
    <submittedName>
        <fullName evidence="1">1723_t:CDS:1</fullName>
    </submittedName>
</protein>
<gene>
    <name evidence="1" type="ORF">DEBURN_LOCUS1841</name>
</gene>
<evidence type="ECO:0000313" key="1">
    <source>
        <dbReference type="EMBL" id="CAG8446666.1"/>
    </source>
</evidence>
<comment type="caution">
    <text evidence="1">The sequence shown here is derived from an EMBL/GenBank/DDBJ whole genome shotgun (WGS) entry which is preliminary data.</text>
</comment>
<dbReference type="EMBL" id="CAJVPK010000090">
    <property type="protein sequence ID" value="CAG8446666.1"/>
    <property type="molecule type" value="Genomic_DNA"/>
</dbReference>
<dbReference type="Proteomes" id="UP000789706">
    <property type="component" value="Unassembled WGS sequence"/>
</dbReference>
<accession>A0A9N8V7M9</accession>
<evidence type="ECO:0000313" key="2">
    <source>
        <dbReference type="Proteomes" id="UP000789706"/>
    </source>
</evidence>
<reference evidence="1" key="1">
    <citation type="submission" date="2021-06" db="EMBL/GenBank/DDBJ databases">
        <authorList>
            <person name="Kallberg Y."/>
            <person name="Tangrot J."/>
            <person name="Rosling A."/>
        </authorList>
    </citation>
    <scope>NUCLEOTIDE SEQUENCE</scope>
    <source>
        <strain evidence="1">AZ414A</strain>
    </source>
</reference>
<feature type="non-terminal residue" evidence="1">
    <location>
        <position position="71"/>
    </location>
</feature>
<keyword evidence="2" id="KW-1185">Reference proteome</keyword>